<evidence type="ECO:0000256" key="2">
    <source>
        <dbReference type="ARBA" id="ARBA00023125"/>
    </source>
</evidence>
<dbReference type="GO" id="GO:0003700">
    <property type="term" value="F:DNA-binding transcription factor activity"/>
    <property type="evidence" value="ECO:0007669"/>
    <property type="project" value="InterPro"/>
</dbReference>
<dbReference type="RefSeq" id="WP_023949594.1">
    <property type="nucleotide sequence ID" value="NZ_AYSV01000028.1"/>
</dbReference>
<evidence type="ECO:0000256" key="1">
    <source>
        <dbReference type="ARBA" id="ARBA00023015"/>
    </source>
</evidence>
<dbReference type="Gene3D" id="1.10.10.10">
    <property type="entry name" value="Winged helix-like DNA-binding domain superfamily/Winged helix DNA-binding domain"/>
    <property type="match status" value="1"/>
</dbReference>
<dbReference type="PROSITE" id="PS50949">
    <property type="entry name" value="HTH_GNTR"/>
    <property type="match status" value="1"/>
</dbReference>
<dbReference type="Pfam" id="PF07729">
    <property type="entry name" value="FCD"/>
    <property type="match status" value="1"/>
</dbReference>
<dbReference type="PRINTS" id="PR00035">
    <property type="entry name" value="HTHGNTR"/>
</dbReference>
<dbReference type="SUPFAM" id="SSF46785">
    <property type="entry name" value="Winged helix' DNA-binding domain"/>
    <property type="match status" value="1"/>
</dbReference>
<name>V8G8H1_9BURK</name>
<dbReference type="SMART" id="SM00895">
    <property type="entry name" value="FCD"/>
    <property type="match status" value="1"/>
</dbReference>
<gene>
    <name evidence="5" type="ORF">V757_02565</name>
</gene>
<organism evidence="5 6">
    <name type="scientific">Pelistega indica</name>
    <dbReference type="NCBI Taxonomy" id="1414851"/>
    <lineage>
        <taxon>Bacteria</taxon>
        <taxon>Pseudomonadati</taxon>
        <taxon>Pseudomonadota</taxon>
        <taxon>Betaproteobacteria</taxon>
        <taxon>Burkholderiales</taxon>
        <taxon>Alcaligenaceae</taxon>
        <taxon>Pelistega</taxon>
    </lineage>
</organism>
<sequence length="273" mass="31715">MVITDILKFEEKDIYKLFVMKEKLTPLSIFQQSEGVTHKTKKDIVAEKIIEMITTGLIQDKDELPSERELTKLFEVSRETIRGALNKVAAYGLINISQGSKTTVNASESTIKNFQKFHSHQLIDDINQYKFEDVFQARLAIEIAVVKEAAQRITKKEIEQLKKLIEAQKNMLTDPLRFQMSDQYFHKLLAQSCRNDLLLKYSTDLYNYGLLTRREFLSTEGAIEGSVKEHIFIVDMLSLKDPEKAAQALEKHLRTIFETTKQQLRKHKSIRRF</sequence>
<dbReference type="InterPro" id="IPR008920">
    <property type="entry name" value="TF_FadR/GntR_C"/>
</dbReference>
<evidence type="ECO:0000313" key="6">
    <source>
        <dbReference type="Proteomes" id="UP000018766"/>
    </source>
</evidence>
<keyword evidence="2" id="KW-0238">DNA-binding</keyword>
<dbReference type="PANTHER" id="PTHR43537:SF5">
    <property type="entry name" value="UXU OPERON TRANSCRIPTIONAL REGULATOR"/>
    <property type="match status" value="1"/>
</dbReference>
<dbReference type="GO" id="GO:0003677">
    <property type="term" value="F:DNA binding"/>
    <property type="evidence" value="ECO:0007669"/>
    <property type="project" value="UniProtKB-KW"/>
</dbReference>
<dbReference type="InterPro" id="IPR036388">
    <property type="entry name" value="WH-like_DNA-bd_sf"/>
</dbReference>
<keyword evidence="1" id="KW-0805">Transcription regulation</keyword>
<dbReference type="EMBL" id="AYSV01000028">
    <property type="protein sequence ID" value="ETD72715.1"/>
    <property type="molecule type" value="Genomic_DNA"/>
</dbReference>
<reference evidence="5 6" key="1">
    <citation type="submission" date="2013-11" db="EMBL/GenBank/DDBJ databases">
        <title>Genomic analysis of Pelistega sp. HM-7.</title>
        <authorList>
            <person name="Kumbhare S.V."/>
            <person name="Shetty S.A."/>
            <person name="Sharma O."/>
            <person name="Dhotre D.P."/>
        </authorList>
    </citation>
    <scope>NUCLEOTIDE SEQUENCE [LARGE SCALE GENOMIC DNA]</scope>
    <source>
        <strain evidence="5 6">HM-7</strain>
    </source>
</reference>
<accession>V8G8H1</accession>
<evidence type="ECO:0000256" key="3">
    <source>
        <dbReference type="ARBA" id="ARBA00023163"/>
    </source>
</evidence>
<dbReference type="SUPFAM" id="SSF48008">
    <property type="entry name" value="GntR ligand-binding domain-like"/>
    <property type="match status" value="1"/>
</dbReference>
<dbReference type="SMART" id="SM00345">
    <property type="entry name" value="HTH_GNTR"/>
    <property type="match status" value="1"/>
</dbReference>
<dbReference type="InterPro" id="IPR011711">
    <property type="entry name" value="GntR_C"/>
</dbReference>
<dbReference type="CDD" id="cd07377">
    <property type="entry name" value="WHTH_GntR"/>
    <property type="match status" value="1"/>
</dbReference>
<evidence type="ECO:0000259" key="4">
    <source>
        <dbReference type="PROSITE" id="PS50949"/>
    </source>
</evidence>
<dbReference type="Proteomes" id="UP000018766">
    <property type="component" value="Unassembled WGS sequence"/>
</dbReference>
<proteinExistence type="predicted"/>
<keyword evidence="6" id="KW-1185">Reference proteome</keyword>
<dbReference type="InterPro" id="IPR036390">
    <property type="entry name" value="WH_DNA-bd_sf"/>
</dbReference>
<dbReference type="OrthoDB" id="9804020at2"/>
<dbReference type="InterPro" id="IPR000524">
    <property type="entry name" value="Tscrpt_reg_HTH_GntR"/>
</dbReference>
<dbReference type="Pfam" id="PF00392">
    <property type="entry name" value="GntR"/>
    <property type="match status" value="1"/>
</dbReference>
<dbReference type="AlphaFoldDB" id="V8G8H1"/>
<protein>
    <submittedName>
        <fullName evidence="5">GntR family transcriptional regulator</fullName>
    </submittedName>
</protein>
<comment type="caution">
    <text evidence="5">The sequence shown here is derived from an EMBL/GenBank/DDBJ whole genome shotgun (WGS) entry which is preliminary data.</text>
</comment>
<feature type="domain" description="HTH gntR-type" evidence="4">
    <location>
        <begin position="39"/>
        <end position="107"/>
    </location>
</feature>
<keyword evidence="3" id="KW-0804">Transcription</keyword>
<dbReference type="PANTHER" id="PTHR43537">
    <property type="entry name" value="TRANSCRIPTIONAL REGULATOR, GNTR FAMILY"/>
    <property type="match status" value="1"/>
</dbReference>
<dbReference type="Gene3D" id="1.20.120.530">
    <property type="entry name" value="GntR ligand-binding domain-like"/>
    <property type="match status" value="1"/>
</dbReference>
<evidence type="ECO:0000313" key="5">
    <source>
        <dbReference type="EMBL" id="ETD72715.1"/>
    </source>
</evidence>